<gene>
    <name evidence="2" type="ORF">roselon_03493</name>
</gene>
<organism evidence="2 3">
    <name type="scientific">Roseicyclus elongatus DSM 19469</name>
    <dbReference type="NCBI Taxonomy" id="1294273"/>
    <lineage>
        <taxon>Bacteria</taxon>
        <taxon>Pseudomonadati</taxon>
        <taxon>Pseudomonadota</taxon>
        <taxon>Alphaproteobacteria</taxon>
        <taxon>Rhodobacterales</taxon>
        <taxon>Roseobacteraceae</taxon>
        <taxon>Roseicyclus</taxon>
    </lineage>
</organism>
<dbReference type="STRING" id="1294273.roselon_03493"/>
<proteinExistence type="predicted"/>
<accession>W8RWM6</accession>
<feature type="region of interest" description="Disordered" evidence="1">
    <location>
        <begin position="643"/>
        <end position="663"/>
    </location>
</feature>
<evidence type="ECO:0000313" key="2">
    <source>
        <dbReference type="EMBL" id="AHM05748.1"/>
    </source>
</evidence>
<protein>
    <submittedName>
        <fullName evidence="2">Uncharacterized protein</fullName>
    </submittedName>
</protein>
<evidence type="ECO:0000313" key="3">
    <source>
        <dbReference type="Proteomes" id="UP000019593"/>
    </source>
</evidence>
<keyword evidence="3" id="KW-1185">Reference proteome</keyword>
<dbReference type="KEGG" id="red:roselon_03493"/>
<dbReference type="HOGENOM" id="CLU_400551_0_0_5"/>
<sequence length="687" mass="75748">MRKTQLLNPLNRVRGMKDLYYGKLLGGVGDLFEEGIPEDATDPMGFVKRVNRQMLVQAVLNADSQKRDVTPAMKASGELRLSGELVAFGAWMVRDGMPGAKGRPGPAPDTQRLMKVAACAFAALEQADRTSATRSAEAPPITTKDVVKFWNKCFDGAEATSAYTANLRSLRHILEDYLGQVKAGQVLFQGQTVQASPRLKRLAEAIDTAKSGQGARTAPVAATQASAPAARGIAPQAAATPLGTAATQVGSGTPVVAIPETFDIPLVYSSANKEAEYRGGVAPPYTAPVLRYRIEPVQPSRPGSQVRADLAGRVVFRPTHRIAGTVSIKALIDRIALIVKTRNCTSDQALRSAITLAGANVHVEDRTKIGAATDHHASLPTLPISEPTGWNFAVTVFDPRPKMLRTILDTIESCSGIDGEVQLFQLELSVDLYPHKKLTPQDALQIREQLVGLMQRHVWSAPTAFDVSDGSAPRTIDQRQVYEEAGNQRTRYVFADAKRGWDSDRAIKEPDVRLSLLNAKPGNDLYLDATIYRGHMNGRKRTNSQHKIGDRRNKTKGTFLNLPGGQRRARIEVTLTSLEALEEAGLRRVGDLKGYKFRSLIRDLLVFRLPTSDLDADEVNRTIAQMRTRGVYGVEFSQRAKYLEERERTKPRPRNTDHEGRGLVDWPEMNEQVGRALDQLHRQWREF</sequence>
<dbReference type="Proteomes" id="UP000019593">
    <property type="component" value="Chromosome"/>
</dbReference>
<dbReference type="EMBL" id="CP004372">
    <property type="protein sequence ID" value="AHM05748.1"/>
    <property type="molecule type" value="Genomic_DNA"/>
</dbReference>
<evidence type="ECO:0000256" key="1">
    <source>
        <dbReference type="SAM" id="MobiDB-lite"/>
    </source>
</evidence>
<feature type="compositionally biased region" description="Basic and acidic residues" evidence="1">
    <location>
        <begin position="643"/>
        <end position="662"/>
    </location>
</feature>
<reference evidence="2 3" key="1">
    <citation type="submission" date="2013-03" db="EMBL/GenBank/DDBJ databases">
        <authorList>
            <person name="Fiebig A."/>
            <person name="Goeker M."/>
            <person name="Klenk H.-P.P."/>
        </authorList>
    </citation>
    <scope>NUCLEOTIDE SEQUENCE [LARGE SCALE GENOMIC DNA]</scope>
    <source>
        <strain evidence="3">DSM 19469</strain>
    </source>
</reference>
<dbReference type="AlphaFoldDB" id="W8RWM6"/>
<name>W8RWM6_9RHOB</name>